<dbReference type="Proteomes" id="UP000030758">
    <property type="component" value="Unassembled WGS sequence"/>
</dbReference>
<evidence type="ECO:0000256" key="1">
    <source>
        <dbReference type="SAM" id="Phobius"/>
    </source>
</evidence>
<dbReference type="EMBL" id="KL363196">
    <property type="protein sequence ID" value="KFD56062.1"/>
    <property type="molecule type" value="Genomic_DNA"/>
</dbReference>
<dbReference type="InterPro" id="IPR012444">
    <property type="entry name" value="DUF1647"/>
</dbReference>
<dbReference type="PANTHER" id="PTHR31389">
    <property type="entry name" value="LD39211P"/>
    <property type="match status" value="1"/>
</dbReference>
<keyword evidence="4" id="KW-1185">Reference proteome</keyword>
<accession>A0A085N960</accession>
<organism evidence="3">
    <name type="scientific">Trichuris suis</name>
    <name type="common">pig whipworm</name>
    <dbReference type="NCBI Taxonomy" id="68888"/>
    <lineage>
        <taxon>Eukaryota</taxon>
        <taxon>Metazoa</taxon>
        <taxon>Ecdysozoa</taxon>
        <taxon>Nematoda</taxon>
        <taxon>Enoplea</taxon>
        <taxon>Dorylaimia</taxon>
        <taxon>Trichinellida</taxon>
        <taxon>Trichuridae</taxon>
        <taxon>Trichuris</taxon>
    </lineage>
</organism>
<feature type="transmembrane region" description="Helical" evidence="1">
    <location>
        <begin position="6"/>
        <end position="29"/>
    </location>
</feature>
<dbReference type="Proteomes" id="UP000030764">
    <property type="component" value="Unassembled WGS sequence"/>
</dbReference>
<keyword evidence="1" id="KW-0472">Membrane</keyword>
<evidence type="ECO:0000313" key="3">
    <source>
        <dbReference type="EMBL" id="KFD66006.1"/>
    </source>
</evidence>
<evidence type="ECO:0000313" key="4">
    <source>
        <dbReference type="Proteomes" id="UP000030764"/>
    </source>
</evidence>
<protein>
    <recommendedName>
        <fullName evidence="5">Nucleotide-diphospho-sugar transferase domain-containing protein</fullName>
    </recommendedName>
</protein>
<dbReference type="Pfam" id="PF07801">
    <property type="entry name" value="DUF1647"/>
    <property type="match status" value="1"/>
</dbReference>
<dbReference type="OrthoDB" id="10053392at2759"/>
<dbReference type="PANTHER" id="PTHR31389:SF4">
    <property type="entry name" value="LD39211P"/>
    <property type="match status" value="1"/>
</dbReference>
<gene>
    <name evidence="2" type="ORF">M513_03186</name>
    <name evidence="3" type="ORF">M514_03186</name>
</gene>
<sequence>MPEIEVPLVFRILFLHLLCFSVYVFRLILQPQLVLLYHSPEAPVGQQFTKRSLAPSSLWCSAVGKPHICYHLPGNESVEGSSFGVNVLNYLKTLGLFDQKDRYIVPSSFLRDHSPVFLTAANSVYYRPSLMAIRSLQEHFPFQKIIFYDLGLTKVQASHIDRLCNVERIVFPFWEYPNYVHNLKEYRWKPIIIAKTLIDHGALWYLDSSVSFLTRNLSFVYHLLLPGSRQNNKVRPKFSIVLHASTGHGIYSATSPEVYKYIPTNFEKLKSMSAMMYQAGLLLAFRTKQALEDIILWYVACALNKDCMGPEDASSFCQFRDKEHLVYAGCHRYDQSVLNLLLANRLNYDQEQWSSGFNSFYRIERHQVNDTHPPFEC</sequence>
<dbReference type="EMBL" id="KL367529">
    <property type="protein sequence ID" value="KFD66006.1"/>
    <property type="molecule type" value="Genomic_DNA"/>
</dbReference>
<dbReference type="AlphaFoldDB" id="A0A085N960"/>
<reference evidence="3 4" key="1">
    <citation type="journal article" date="2014" name="Nat. Genet.">
        <title>Genome and transcriptome of the porcine whipworm Trichuris suis.</title>
        <authorList>
            <person name="Jex A.R."/>
            <person name="Nejsum P."/>
            <person name="Schwarz E.M."/>
            <person name="Hu L."/>
            <person name="Young N.D."/>
            <person name="Hall R.S."/>
            <person name="Korhonen P.K."/>
            <person name="Liao S."/>
            <person name="Thamsborg S."/>
            <person name="Xia J."/>
            <person name="Xu P."/>
            <person name="Wang S."/>
            <person name="Scheerlinck J.P."/>
            <person name="Hofmann A."/>
            <person name="Sternberg P.W."/>
            <person name="Wang J."/>
            <person name="Gasser R.B."/>
        </authorList>
    </citation>
    <scope>NUCLEOTIDE SEQUENCE [LARGE SCALE GENOMIC DNA]</scope>
    <source>
        <strain evidence="3">DCEP-RM93F</strain>
        <strain evidence="2">DCEP-RM93M</strain>
    </source>
</reference>
<proteinExistence type="predicted"/>
<evidence type="ECO:0008006" key="5">
    <source>
        <dbReference type="Google" id="ProtNLM"/>
    </source>
</evidence>
<name>A0A085N960_9BILA</name>
<keyword evidence="1" id="KW-1133">Transmembrane helix</keyword>
<keyword evidence="1" id="KW-0812">Transmembrane</keyword>
<evidence type="ECO:0000313" key="2">
    <source>
        <dbReference type="EMBL" id="KFD56062.1"/>
    </source>
</evidence>